<organism evidence="1 2">
    <name type="scientific">Camellia sinensis var. sinensis</name>
    <name type="common">China tea</name>
    <dbReference type="NCBI Taxonomy" id="542762"/>
    <lineage>
        <taxon>Eukaryota</taxon>
        <taxon>Viridiplantae</taxon>
        <taxon>Streptophyta</taxon>
        <taxon>Embryophyta</taxon>
        <taxon>Tracheophyta</taxon>
        <taxon>Spermatophyta</taxon>
        <taxon>Magnoliopsida</taxon>
        <taxon>eudicotyledons</taxon>
        <taxon>Gunneridae</taxon>
        <taxon>Pentapetalae</taxon>
        <taxon>asterids</taxon>
        <taxon>Ericales</taxon>
        <taxon>Theaceae</taxon>
        <taxon>Camellia</taxon>
    </lineage>
</organism>
<sequence length="433" mass="48422">MGIWGGVGDDGGIWVWLLSSEEDEDAKEAEEILIVNKLKYMVGIKRGNGRLRSRPLWARGAVSFTCDQENDRAFGIPIGDLRWLRELKCQCSPILIWTLALPSMSHQKLQLEISRVGDLERAHLICFPKLGAIRVNGLMVKQRSCFYHLPDSLPMKHAFQGLRGTWFIHVEARPWSDSNESGLSECVVAEIRDRTSNSIKVKPKIPVSSANKNHVNCKRKKNGIKRIPYAKVALQVILANTHRSKKKKRKRVTENCSLHRTVKGLEKGCLSRNGGDTAEERELSAILENHSETLSESLSVSGIIKKYFSDYEEVSLSSNFTSRANQSQRKKRLTTRTDSNCLKSKVSGISQFTPKTPPRVLPFPLSTDLSSKTSRNIVKRTGVGNRLVVASNNLGISVKSAMGLCRFGDRKLSVPKSSSFVRSIVFEISDSDE</sequence>
<proteinExistence type="predicted"/>
<evidence type="ECO:0000313" key="2">
    <source>
        <dbReference type="Proteomes" id="UP000306102"/>
    </source>
</evidence>
<accession>A0A4S4DB01</accession>
<dbReference type="EMBL" id="SDRB02011870">
    <property type="protein sequence ID" value="THF99717.1"/>
    <property type="molecule type" value="Genomic_DNA"/>
</dbReference>
<reference evidence="1 2" key="1">
    <citation type="journal article" date="2018" name="Proc. Natl. Acad. Sci. U.S.A.">
        <title>Draft genome sequence of Camellia sinensis var. sinensis provides insights into the evolution of the tea genome and tea quality.</title>
        <authorList>
            <person name="Wei C."/>
            <person name="Yang H."/>
            <person name="Wang S."/>
            <person name="Zhao J."/>
            <person name="Liu C."/>
            <person name="Gao L."/>
            <person name="Xia E."/>
            <person name="Lu Y."/>
            <person name="Tai Y."/>
            <person name="She G."/>
            <person name="Sun J."/>
            <person name="Cao H."/>
            <person name="Tong W."/>
            <person name="Gao Q."/>
            <person name="Li Y."/>
            <person name="Deng W."/>
            <person name="Jiang X."/>
            <person name="Wang W."/>
            <person name="Chen Q."/>
            <person name="Zhang S."/>
            <person name="Li H."/>
            <person name="Wu J."/>
            <person name="Wang P."/>
            <person name="Li P."/>
            <person name="Shi C."/>
            <person name="Zheng F."/>
            <person name="Jian J."/>
            <person name="Huang B."/>
            <person name="Shan D."/>
            <person name="Shi M."/>
            <person name="Fang C."/>
            <person name="Yue Y."/>
            <person name="Li F."/>
            <person name="Li D."/>
            <person name="Wei S."/>
            <person name="Han B."/>
            <person name="Jiang C."/>
            <person name="Yin Y."/>
            <person name="Xia T."/>
            <person name="Zhang Z."/>
            <person name="Bennetzen J.L."/>
            <person name="Zhao S."/>
            <person name="Wan X."/>
        </authorList>
    </citation>
    <scope>NUCLEOTIDE SEQUENCE [LARGE SCALE GENOMIC DNA]</scope>
    <source>
        <strain evidence="2">cv. Shuchazao</strain>
        <tissue evidence="1">Leaf</tissue>
    </source>
</reference>
<evidence type="ECO:0000313" key="1">
    <source>
        <dbReference type="EMBL" id="THF99717.1"/>
    </source>
</evidence>
<name>A0A4S4DB01_CAMSN</name>
<protein>
    <submittedName>
        <fullName evidence="1">Uncharacterized protein</fullName>
    </submittedName>
</protein>
<gene>
    <name evidence="1" type="ORF">TEA_001119</name>
</gene>
<dbReference type="STRING" id="542762.A0A4S4DB01"/>
<comment type="caution">
    <text evidence="1">The sequence shown here is derived from an EMBL/GenBank/DDBJ whole genome shotgun (WGS) entry which is preliminary data.</text>
</comment>
<dbReference type="AlphaFoldDB" id="A0A4S4DB01"/>
<dbReference type="Proteomes" id="UP000306102">
    <property type="component" value="Unassembled WGS sequence"/>
</dbReference>
<keyword evidence="2" id="KW-1185">Reference proteome</keyword>